<protein>
    <submittedName>
        <fullName evidence="1">Uncharacterized protein</fullName>
    </submittedName>
</protein>
<comment type="caution">
    <text evidence="1">The sequence shown here is derived from an EMBL/GenBank/DDBJ whole genome shotgun (WGS) entry which is preliminary data.</text>
</comment>
<proteinExistence type="predicted"/>
<name>A0ABD2MF71_9BILA</name>
<gene>
    <name evidence="1" type="ORF">niasHT_002179</name>
</gene>
<sequence>MRRDGATHQIPAAAGADLLLISKTNCGHLRPASLLFVVDFASGDAGCNNCLISQFGCCFRFDGADQQGYIAVINGLIKARTKALVE</sequence>
<organism evidence="1 2">
    <name type="scientific">Heterodera trifolii</name>
    <dbReference type="NCBI Taxonomy" id="157864"/>
    <lineage>
        <taxon>Eukaryota</taxon>
        <taxon>Metazoa</taxon>
        <taxon>Ecdysozoa</taxon>
        <taxon>Nematoda</taxon>
        <taxon>Chromadorea</taxon>
        <taxon>Rhabditida</taxon>
        <taxon>Tylenchina</taxon>
        <taxon>Tylenchomorpha</taxon>
        <taxon>Tylenchoidea</taxon>
        <taxon>Heteroderidae</taxon>
        <taxon>Heteroderinae</taxon>
        <taxon>Heterodera</taxon>
    </lineage>
</organism>
<keyword evidence="2" id="KW-1185">Reference proteome</keyword>
<dbReference type="Proteomes" id="UP001620626">
    <property type="component" value="Unassembled WGS sequence"/>
</dbReference>
<evidence type="ECO:0000313" key="1">
    <source>
        <dbReference type="EMBL" id="KAL3126188.1"/>
    </source>
</evidence>
<evidence type="ECO:0000313" key="2">
    <source>
        <dbReference type="Proteomes" id="UP001620626"/>
    </source>
</evidence>
<reference evidence="1 2" key="1">
    <citation type="submission" date="2024-10" db="EMBL/GenBank/DDBJ databases">
        <authorList>
            <person name="Kim D."/>
        </authorList>
    </citation>
    <scope>NUCLEOTIDE SEQUENCE [LARGE SCALE GENOMIC DNA]</scope>
    <source>
        <strain evidence="1">BH-2024</strain>
    </source>
</reference>
<accession>A0ABD2MF71</accession>
<dbReference type="AlphaFoldDB" id="A0ABD2MF71"/>
<dbReference type="EMBL" id="JBICBT010000005">
    <property type="protein sequence ID" value="KAL3126188.1"/>
    <property type="molecule type" value="Genomic_DNA"/>
</dbReference>